<evidence type="ECO:0000256" key="5">
    <source>
        <dbReference type="ARBA" id="ARBA00022908"/>
    </source>
</evidence>
<keyword evidence="6 9" id="KW-0238">DNA-binding</keyword>
<evidence type="ECO:0000256" key="10">
    <source>
        <dbReference type="SAM" id="MobiDB-lite"/>
    </source>
</evidence>
<dbReference type="InterPro" id="IPR050090">
    <property type="entry name" value="Tyrosine_recombinase_XerCD"/>
</dbReference>
<comment type="function">
    <text evidence="9">Site-specific tyrosine recombinase, which acts by catalyzing the cutting and rejoining of the recombining DNA molecules. The XerC-XerD complex is essential to convert dimers of the bacterial chromosome into monomers to permit their segregation at cell division. It also contributes to the segregational stability of plasmids.</text>
</comment>
<dbReference type="Gene3D" id="1.10.150.130">
    <property type="match status" value="1"/>
</dbReference>
<name>A0A6J4H6E2_9PROT</name>
<keyword evidence="2 9" id="KW-0963">Cytoplasm</keyword>
<dbReference type="InterPro" id="IPR013762">
    <property type="entry name" value="Integrase-like_cat_sf"/>
</dbReference>
<protein>
    <recommendedName>
        <fullName evidence="9">Tyrosine recombinase XerC</fullName>
    </recommendedName>
</protein>
<feature type="active site" evidence="9">
    <location>
        <position position="260"/>
    </location>
</feature>
<comment type="similarity">
    <text evidence="9">Belongs to the 'phage' integrase family. XerC subfamily.</text>
</comment>
<feature type="domain" description="Tyr recombinase" evidence="11">
    <location>
        <begin position="108"/>
        <end position="305"/>
    </location>
</feature>
<gene>
    <name evidence="9" type="primary">xerC</name>
    <name evidence="13" type="ORF">AVDCRST_MAG04-201</name>
</gene>
<reference evidence="13" key="1">
    <citation type="submission" date="2020-02" db="EMBL/GenBank/DDBJ databases">
        <authorList>
            <person name="Meier V. D."/>
        </authorList>
    </citation>
    <scope>NUCLEOTIDE SEQUENCE</scope>
    <source>
        <strain evidence="13">AVDCRST_MAG04</strain>
    </source>
</reference>
<evidence type="ECO:0000259" key="11">
    <source>
        <dbReference type="PROSITE" id="PS51898"/>
    </source>
</evidence>
<evidence type="ECO:0000256" key="8">
    <source>
        <dbReference type="ARBA" id="ARBA00023306"/>
    </source>
</evidence>
<dbReference type="Pfam" id="PF00589">
    <property type="entry name" value="Phage_integrase"/>
    <property type="match status" value="1"/>
</dbReference>
<sequence>MSAGRHLESFLEMLAAERGAAPNTLAAYRADLLDFAAFARRAGVEEPAAAGPDTLRDYLRSLSDAGLAPRTAARRLSALRQFYGFLGREGLRADDPTPLLDSPRLPPGLPKPLAEAEVEVLIAGAARLPGHRGPLAVAALELLYCAGLRASELVSLPTAALREDQPLVAVRGKGGRERLVPISNRAREAALAARAARTGGAAKPDGARPKSGRSSAPQRWLFPARGASGHMTRQGLGLLLKDAALAAGIDPDRVSPHVLRHSFASHLLGRGADLRSLQLLLGHADIATTQIYTKVLEERLRALVEAHHPLAEA</sequence>
<dbReference type="PANTHER" id="PTHR30349:SF90">
    <property type="entry name" value="TYROSINE RECOMBINASE XERD"/>
    <property type="match status" value="1"/>
</dbReference>
<evidence type="ECO:0000256" key="9">
    <source>
        <dbReference type="HAMAP-Rule" id="MF_01808"/>
    </source>
</evidence>
<keyword evidence="5 9" id="KW-0229">DNA integration</keyword>
<dbReference type="InterPro" id="IPR010998">
    <property type="entry name" value="Integrase_recombinase_N"/>
</dbReference>
<keyword evidence="7 9" id="KW-0233">DNA recombination</keyword>
<evidence type="ECO:0000256" key="2">
    <source>
        <dbReference type="ARBA" id="ARBA00022490"/>
    </source>
</evidence>
<comment type="subunit">
    <text evidence="9">Forms a cyclic heterotetrameric complex composed of two molecules of XerC and two molecules of XerD.</text>
</comment>
<dbReference type="InterPro" id="IPR002104">
    <property type="entry name" value="Integrase_catalytic"/>
</dbReference>
<evidence type="ECO:0000256" key="1">
    <source>
        <dbReference type="ARBA" id="ARBA00004496"/>
    </source>
</evidence>
<evidence type="ECO:0000256" key="4">
    <source>
        <dbReference type="ARBA" id="ARBA00022829"/>
    </source>
</evidence>
<dbReference type="PROSITE" id="PS51900">
    <property type="entry name" value="CB"/>
    <property type="match status" value="1"/>
</dbReference>
<evidence type="ECO:0000256" key="7">
    <source>
        <dbReference type="ARBA" id="ARBA00023172"/>
    </source>
</evidence>
<evidence type="ECO:0000259" key="12">
    <source>
        <dbReference type="PROSITE" id="PS51900"/>
    </source>
</evidence>
<proteinExistence type="inferred from homology"/>
<dbReference type="InterPro" id="IPR011010">
    <property type="entry name" value="DNA_brk_join_enz"/>
</dbReference>
<dbReference type="Gene3D" id="1.10.443.10">
    <property type="entry name" value="Intergrase catalytic core"/>
    <property type="match status" value="1"/>
</dbReference>
<organism evidence="13">
    <name type="scientific">uncultured Acetobacteraceae bacterium</name>
    <dbReference type="NCBI Taxonomy" id="169975"/>
    <lineage>
        <taxon>Bacteria</taxon>
        <taxon>Pseudomonadati</taxon>
        <taxon>Pseudomonadota</taxon>
        <taxon>Alphaproteobacteria</taxon>
        <taxon>Acetobacterales</taxon>
        <taxon>Acetobacteraceae</taxon>
        <taxon>environmental samples</taxon>
    </lineage>
</organism>
<dbReference type="AlphaFoldDB" id="A0A6J4H6E2"/>
<dbReference type="SUPFAM" id="SSF56349">
    <property type="entry name" value="DNA breaking-rejoining enzymes"/>
    <property type="match status" value="1"/>
</dbReference>
<feature type="active site" description="O-(3'-phospho-DNA)-tyrosine intermediate" evidence="9">
    <location>
        <position position="292"/>
    </location>
</feature>
<dbReference type="GO" id="GO:0009037">
    <property type="term" value="F:tyrosine-based site-specific recombinase activity"/>
    <property type="evidence" value="ECO:0007669"/>
    <property type="project" value="UniProtKB-UniRule"/>
</dbReference>
<dbReference type="GO" id="GO:0007059">
    <property type="term" value="P:chromosome segregation"/>
    <property type="evidence" value="ECO:0007669"/>
    <property type="project" value="UniProtKB-UniRule"/>
</dbReference>
<keyword evidence="8 9" id="KW-0131">Cell cycle</keyword>
<feature type="region of interest" description="Disordered" evidence="10">
    <location>
        <begin position="194"/>
        <end position="219"/>
    </location>
</feature>
<evidence type="ECO:0000256" key="3">
    <source>
        <dbReference type="ARBA" id="ARBA00022618"/>
    </source>
</evidence>
<dbReference type="EMBL" id="CADCTL010000011">
    <property type="protein sequence ID" value="CAA9212704.1"/>
    <property type="molecule type" value="Genomic_DNA"/>
</dbReference>
<dbReference type="GO" id="GO:0005737">
    <property type="term" value="C:cytoplasm"/>
    <property type="evidence" value="ECO:0007669"/>
    <property type="project" value="UniProtKB-SubCell"/>
</dbReference>
<dbReference type="InterPro" id="IPR044068">
    <property type="entry name" value="CB"/>
</dbReference>
<dbReference type="GO" id="GO:0006313">
    <property type="term" value="P:DNA transposition"/>
    <property type="evidence" value="ECO:0007669"/>
    <property type="project" value="UniProtKB-UniRule"/>
</dbReference>
<keyword evidence="3 9" id="KW-0132">Cell division</keyword>
<dbReference type="Pfam" id="PF02899">
    <property type="entry name" value="Phage_int_SAM_1"/>
    <property type="match status" value="1"/>
</dbReference>
<feature type="active site" evidence="9">
    <location>
        <position position="257"/>
    </location>
</feature>
<dbReference type="InterPro" id="IPR023009">
    <property type="entry name" value="Tyrosine_recombinase_XerC/XerD"/>
</dbReference>
<accession>A0A6J4H6E2</accession>
<evidence type="ECO:0000256" key="6">
    <source>
        <dbReference type="ARBA" id="ARBA00023125"/>
    </source>
</evidence>
<dbReference type="NCBIfam" id="NF001399">
    <property type="entry name" value="PRK00283.1"/>
    <property type="match status" value="1"/>
</dbReference>
<feature type="active site" evidence="9">
    <location>
        <position position="173"/>
    </location>
</feature>
<evidence type="ECO:0000313" key="13">
    <source>
        <dbReference type="EMBL" id="CAA9212704.1"/>
    </source>
</evidence>
<feature type="active site" evidence="9">
    <location>
        <position position="149"/>
    </location>
</feature>
<dbReference type="InterPro" id="IPR004107">
    <property type="entry name" value="Integrase_SAM-like_N"/>
</dbReference>
<feature type="domain" description="Core-binding (CB)" evidence="12">
    <location>
        <begin position="1"/>
        <end position="87"/>
    </location>
</feature>
<dbReference type="PANTHER" id="PTHR30349">
    <property type="entry name" value="PHAGE INTEGRASE-RELATED"/>
    <property type="match status" value="1"/>
</dbReference>
<dbReference type="GO" id="GO:0003677">
    <property type="term" value="F:DNA binding"/>
    <property type="evidence" value="ECO:0007669"/>
    <property type="project" value="UniProtKB-UniRule"/>
</dbReference>
<feature type="active site" evidence="9">
    <location>
        <position position="283"/>
    </location>
</feature>
<dbReference type="HAMAP" id="MF_01808">
    <property type="entry name" value="Recomb_XerC_XerD"/>
    <property type="match status" value="1"/>
</dbReference>
<comment type="subcellular location">
    <subcellularLocation>
        <location evidence="1 9">Cytoplasm</location>
    </subcellularLocation>
</comment>
<dbReference type="PROSITE" id="PS51898">
    <property type="entry name" value="TYR_RECOMBINASE"/>
    <property type="match status" value="1"/>
</dbReference>
<dbReference type="GO" id="GO:0051301">
    <property type="term" value="P:cell division"/>
    <property type="evidence" value="ECO:0007669"/>
    <property type="project" value="UniProtKB-KW"/>
</dbReference>
<keyword evidence="4 9" id="KW-0159">Chromosome partition</keyword>